<dbReference type="AlphaFoldDB" id="A0A5D3CQF9"/>
<name>A0A5D3CQF9_CUCMM</name>
<evidence type="ECO:0000256" key="2">
    <source>
        <dbReference type="SAM" id="SignalP"/>
    </source>
</evidence>
<reference evidence="3 4" key="1">
    <citation type="submission" date="2019-08" db="EMBL/GenBank/DDBJ databases">
        <title>Draft genome sequences of two oriental melons (Cucumis melo L. var makuwa).</title>
        <authorList>
            <person name="Kwon S.-Y."/>
        </authorList>
    </citation>
    <scope>NUCLEOTIDE SEQUENCE [LARGE SCALE GENOMIC DNA]</scope>
    <source>
        <strain evidence="4">cv. Chang Bougi</strain>
        <tissue evidence="3">Leaf</tissue>
    </source>
</reference>
<feature type="region of interest" description="Disordered" evidence="1">
    <location>
        <begin position="115"/>
        <end position="145"/>
    </location>
</feature>
<dbReference type="Proteomes" id="UP000321947">
    <property type="component" value="Unassembled WGS sequence"/>
</dbReference>
<evidence type="ECO:0000313" key="4">
    <source>
        <dbReference type="Proteomes" id="UP000321947"/>
    </source>
</evidence>
<evidence type="ECO:0000313" key="3">
    <source>
        <dbReference type="EMBL" id="TYK13785.1"/>
    </source>
</evidence>
<evidence type="ECO:0000256" key="1">
    <source>
        <dbReference type="SAM" id="MobiDB-lite"/>
    </source>
</evidence>
<gene>
    <name evidence="3" type="ORF">E5676_scaffold488G00470</name>
</gene>
<feature type="chain" id="PRO_5022959041" evidence="2">
    <location>
        <begin position="27"/>
        <end position="145"/>
    </location>
</feature>
<organism evidence="3 4">
    <name type="scientific">Cucumis melo var. makuwa</name>
    <name type="common">Oriental melon</name>
    <dbReference type="NCBI Taxonomy" id="1194695"/>
    <lineage>
        <taxon>Eukaryota</taxon>
        <taxon>Viridiplantae</taxon>
        <taxon>Streptophyta</taxon>
        <taxon>Embryophyta</taxon>
        <taxon>Tracheophyta</taxon>
        <taxon>Spermatophyta</taxon>
        <taxon>Magnoliopsida</taxon>
        <taxon>eudicotyledons</taxon>
        <taxon>Gunneridae</taxon>
        <taxon>Pentapetalae</taxon>
        <taxon>rosids</taxon>
        <taxon>fabids</taxon>
        <taxon>Cucurbitales</taxon>
        <taxon>Cucurbitaceae</taxon>
        <taxon>Benincaseae</taxon>
        <taxon>Cucumis</taxon>
    </lineage>
</organism>
<dbReference type="EMBL" id="SSTD01009754">
    <property type="protein sequence ID" value="TYK13785.1"/>
    <property type="molecule type" value="Genomic_DNA"/>
</dbReference>
<comment type="caution">
    <text evidence="3">The sequence shown here is derived from an EMBL/GenBank/DDBJ whole genome shotgun (WGS) entry which is preliminary data.</text>
</comment>
<feature type="compositionally biased region" description="Polar residues" evidence="1">
    <location>
        <begin position="122"/>
        <end position="145"/>
    </location>
</feature>
<proteinExistence type="predicted"/>
<accession>A0A5D3CQF9</accession>
<feature type="signal peptide" evidence="2">
    <location>
        <begin position="1"/>
        <end position="26"/>
    </location>
</feature>
<keyword evidence="2" id="KW-0732">Signal</keyword>
<protein>
    <submittedName>
        <fullName evidence="3">Acetylajmalan esterase-like</fullName>
    </submittedName>
</protein>
<sequence>MAPSVTIKSSFLTLSLLLYVFGPSKAHNSLHIDNSIYQFDDNDSISDIEHLTYEDPNGETSFHDSLDEYPDDQFTIDYFDLLGLPVASPYIDEDALIKYGMSIVLAVSVAAESKREEEKATGVSSDIGSTNPREGQGNHVATTNY</sequence>